<feature type="signal peptide" evidence="1">
    <location>
        <begin position="1"/>
        <end position="23"/>
    </location>
</feature>
<reference evidence="6" key="2">
    <citation type="journal article" date="2002" name="Genome Biol.">
        <title>Finishing a whole-genome shotgun: release 3 of the Drosophila melanogaster euchromatic genome sequence.</title>
        <authorList>
            <person name="Celniker S.E."/>
            <person name="Wheeler D.A."/>
            <person name="Kronmiller B."/>
            <person name="Carlson J.W."/>
            <person name="Halpern A."/>
            <person name="Patel S."/>
            <person name="Adams M."/>
            <person name="Champe M."/>
            <person name="Dugan S.P."/>
            <person name="Frise E."/>
            <person name="Hodgson A."/>
            <person name="George R.A."/>
            <person name="Hoskins R.A."/>
            <person name="Laverty T."/>
            <person name="Muzny D.M."/>
            <person name="Nelson C.R."/>
            <person name="Pacleb J.M."/>
            <person name="Park S."/>
            <person name="Pfeiffer B.D."/>
            <person name="Richards S."/>
            <person name="Sodergren E.J."/>
            <person name="Svirskas R."/>
            <person name="Tabor P.E."/>
            <person name="Wan K."/>
            <person name="Stapleton M."/>
            <person name="Sutton G.G."/>
            <person name="Venter C."/>
            <person name="Weinstock G."/>
            <person name="Scherer S.E."/>
            <person name="Myers E.W."/>
            <person name="Gibbs R.A."/>
            <person name="Rubin G.M."/>
        </authorList>
    </citation>
    <scope>NUCLEOTIDE SEQUENCE [LARGE SCALE GENOMIC DNA]</scope>
    <source>
        <strain evidence="6">Berkeley</strain>
    </source>
</reference>
<dbReference type="VEuPathDB" id="VectorBase:FBgn0085334"/>
<reference evidence="3 6" key="5">
    <citation type="journal article" date="2002" name="Genome Biol.">
        <title>Heterochromatic sequences in a Drosophila whole-genome shotgun assembly.</title>
        <authorList>
            <person name="Hoskins R.A."/>
            <person name="Smith C.D."/>
            <person name="Carlson J.W."/>
            <person name="Carvalho A.B."/>
            <person name="Halpern A."/>
            <person name="Kaminker J.S."/>
            <person name="Kennedy C."/>
            <person name="Mungall C.J."/>
            <person name="Sullivan B.A."/>
            <person name="Sutton G.G."/>
            <person name="Yasuhara J.C."/>
            <person name="Wakimoto B.T."/>
            <person name="Myers E.W."/>
            <person name="Celniker S.E."/>
            <person name="Rubin G.M."/>
            <person name="Karpen G.H."/>
        </authorList>
    </citation>
    <scope>NUCLEOTIDE SEQUENCE [LARGE SCALE GENOMIC DNA]</scope>
    <source>
        <strain evidence="6">Berkeley</strain>
    </source>
</reference>
<reference evidence="3 6" key="6">
    <citation type="journal article" date="2005" name="PLoS Comput. Biol.">
        <title>Combined evidence annotation of transposable elements in genome sequences.</title>
        <authorList>
            <person name="Quesneville H."/>
            <person name="Bergman C.M."/>
            <person name="Andrieu O."/>
            <person name="Autard D."/>
            <person name="Nouaud D."/>
            <person name="Ashburner M."/>
            <person name="Anxolabehere D."/>
        </authorList>
    </citation>
    <scope>NUCLEOTIDE SEQUENCE [LARGE SCALE GENOMIC DNA]</scope>
    <source>
        <strain evidence="6">Berkeley</strain>
    </source>
</reference>
<dbReference type="KEGG" id="dme:Dmel_CG34305"/>
<dbReference type="FlyBase" id="FBgn0085334">
    <property type="gene designation" value="CG34305"/>
</dbReference>
<dbReference type="OrthoDB" id="8047158at2759"/>
<dbReference type="EMBL" id="KX531871">
    <property type="protein sequence ID" value="ANY27681.1"/>
    <property type="molecule type" value="mRNA"/>
</dbReference>
<reference evidence="3 6" key="9">
    <citation type="journal article" date="2007" name="Science">
        <title>Sequence finishing and mapping of Drosophila melanogaster heterochromatin.</title>
        <authorList>
            <person name="Hoskins R.A."/>
            <person name="Carlson J.W."/>
            <person name="Kennedy C."/>
            <person name="Acevedo D."/>
            <person name="Evans-Holm M."/>
            <person name="Frise E."/>
            <person name="Wan K.H."/>
            <person name="Park S."/>
            <person name="Mendez-Lago M."/>
            <person name="Rossi F."/>
            <person name="Villasante A."/>
            <person name="Dimitri P."/>
            <person name="Karpen G.H."/>
            <person name="Celniker S.E."/>
        </authorList>
    </citation>
    <scope>NUCLEOTIDE SEQUENCE [LARGE SCALE GENOMIC DNA]</scope>
    <source>
        <strain evidence="6">Berkeley</strain>
    </source>
</reference>
<sequence length="79" mass="8480">MKILNFIILLVLVTIALSAPAAATDNAPTVSVLRYKDDRDLANIQRAIIAQYERIGGTTKVHQPLTANIVNPASLGIVI</sequence>
<reference evidence="3" key="15">
    <citation type="submission" date="2023-12" db="EMBL/GenBank/DDBJ databases">
        <authorList>
            <consortium name="FlyBase"/>
        </authorList>
    </citation>
    <scope>NUCLEOTIDE SEQUENCE</scope>
</reference>
<dbReference type="EMBL" id="AE014297">
    <property type="protein sequence ID" value="ABW08587.1"/>
    <property type="molecule type" value="Genomic_DNA"/>
</dbReference>
<keyword evidence="1" id="KW-0732">Signal</keyword>
<dbReference type="AlphaFoldDB" id="A2VEX9"/>
<reference evidence="3" key="11">
    <citation type="journal article" date="2015" name="G3 (Bethesda)">
        <title>Gene Model Annotations for Drosophila melanogaster: Impact of High-Throughput Data.</title>
        <authorList>
            <consortium name="FlyBase Consortium"/>
            <person name="Matthews B.B."/>
            <person name="Dos Santos G."/>
            <person name="Crosby M.A."/>
            <person name="Emmert D.B."/>
            <person name="St Pierre S.E."/>
            <person name="Gramates L.S."/>
            <person name="Zhou P."/>
            <person name="Schroeder A.J."/>
            <person name="Falls K."/>
            <person name="Strelets V."/>
            <person name="Russo S.M."/>
            <person name="Gelbart W.M."/>
            <person name="null"/>
        </authorList>
    </citation>
    <scope>NUCLEOTIDE SEQUENCE</scope>
</reference>
<gene>
    <name evidence="3" type="primary">Dmel\CG34305</name>
    <name evidence="5" type="ORF">CG34305</name>
    <name evidence="3" type="ORF">Dmel_CG34305</name>
</gene>
<dbReference type="DNASU" id="5740825"/>
<evidence type="ECO:0000313" key="6">
    <source>
        <dbReference type="Proteomes" id="UP000000803"/>
    </source>
</evidence>
<reference evidence="3 6" key="8">
    <citation type="journal article" date="2007" name="Science">
        <title>The Release 5.1 annotation of Drosophila melanogaster heterochromatin.</title>
        <authorList>
            <person name="Smith C.D."/>
            <person name="Shu S."/>
            <person name="Mungall C.J."/>
            <person name="Karpen G.H."/>
        </authorList>
    </citation>
    <scope>NUCLEOTIDE SEQUENCE [LARGE SCALE GENOMIC DNA]</scope>
    <source>
        <strain evidence="6">Berkeley</strain>
    </source>
</reference>
<reference evidence="6" key="3">
    <citation type="journal article" date="2002" name="Genome Biol.">
        <title>Annotation of the Drosophila melanogaster euchromatic genome: a systematic review.</title>
        <authorList>
            <person name="Misra S."/>
            <person name="Crosby M.A."/>
            <person name="Mungall C.J."/>
            <person name="Matthews B.B."/>
            <person name="Campbell K.S."/>
            <person name="Hradecky P."/>
            <person name="Huang Y."/>
            <person name="Kaminker J.S."/>
            <person name="Millburn G.H."/>
            <person name="Prochnik S.E."/>
            <person name="Smith C.D."/>
            <person name="Tupy J.L."/>
            <person name="Whitfied E.J."/>
            <person name="Bayraktaroglu L."/>
            <person name="Berman B.P."/>
            <person name="Bettencourt B.R."/>
            <person name="Celniker S.E."/>
            <person name="de Grey A.D."/>
            <person name="Drysdale R.A."/>
            <person name="Harris N.L."/>
            <person name="Richter J."/>
            <person name="Russo S."/>
            <person name="Schroeder A.J."/>
            <person name="Shu S.Q."/>
            <person name="Stapleton M."/>
            <person name="Yamada C."/>
            <person name="Ashburner M."/>
            <person name="Gelbart W.M."/>
            <person name="Rubin G.M."/>
            <person name="Lewis S.E."/>
        </authorList>
    </citation>
    <scope>GENOME REANNOTATION</scope>
    <source>
        <strain evidence="6">Berkeley</strain>
    </source>
</reference>
<evidence type="ECO:0000313" key="3">
    <source>
        <dbReference type="EMBL" id="ABW08587.1"/>
    </source>
</evidence>
<reference evidence="3" key="13">
    <citation type="journal article" date="2015" name="Genome Res.">
        <title>The Release 6 reference sequence of the Drosophila melanogaster genome.</title>
        <authorList>
            <person name="Hoskins R.A."/>
            <person name="Carlson J.W."/>
            <person name="Wan K.H."/>
            <person name="Park S."/>
            <person name="Mendez I."/>
            <person name="Galle S.E."/>
            <person name="Booth B.W."/>
            <person name="Pfeiffer B.D."/>
            <person name="George R.A."/>
            <person name="Svirskas R."/>
            <person name="Krzywinski M."/>
            <person name="Schein J."/>
            <person name="Accardo M.C."/>
            <person name="Damia E."/>
            <person name="Messina G."/>
            <person name="Mendez-Lago M."/>
            <person name="de Pablos B."/>
            <person name="Demakova O.V."/>
            <person name="Andreyeva E.N."/>
            <person name="Boldyreva L.V."/>
            <person name="Marra M."/>
            <person name="Carvalho A.B."/>
            <person name="Dimitri P."/>
            <person name="Villasante A."/>
            <person name="Zhimulev I.F."/>
            <person name="Rubin G.M."/>
            <person name="Karpen G.H."/>
            <person name="Celniker S.E."/>
        </authorList>
    </citation>
    <scope>NUCLEOTIDE SEQUENCE</scope>
</reference>
<evidence type="ECO:0000313" key="2">
    <source>
        <dbReference type="EMBL" id="ABN49437.1"/>
    </source>
</evidence>
<dbReference type="GeneID" id="5740825"/>
<dbReference type="OMA" id="TQVHAPR"/>
<reference evidence="3" key="16">
    <citation type="submission" date="2024-06" db="EMBL/GenBank/DDBJ databases">
        <title>Drosophila melanogaster release 4 sequence.</title>
        <authorList>
            <consortium name="Berkeley Drosophila Genome Project"/>
            <person name="Celniker S."/>
            <person name="Carlson J."/>
            <person name="Wan K."/>
            <person name="Pfeiffer B."/>
            <person name="Frise E."/>
            <person name="George R."/>
            <person name="Hoskins R."/>
            <person name="Stapleton M."/>
            <person name="Pacleb J."/>
            <person name="Park S."/>
            <person name="Svirskas R."/>
            <person name="Smith E."/>
            <person name="Yu C."/>
            <person name="Rubin G."/>
        </authorList>
    </citation>
    <scope>NUCLEOTIDE SEQUENCE</scope>
</reference>
<dbReference type="UCSC" id="CG34305-RA">
    <property type="organism name" value="d. melanogaster"/>
</dbReference>
<evidence type="ECO:0000313" key="5">
    <source>
        <dbReference type="FlyBase" id="FBgn0085334"/>
    </source>
</evidence>
<keyword evidence="6" id="KW-1185">Reference proteome</keyword>
<evidence type="ECO:0000313" key="4">
    <source>
        <dbReference type="EMBL" id="ANY27681.1"/>
    </source>
</evidence>
<reference evidence="6" key="4">
    <citation type="journal article" date="2002" name="Genome Biol.">
        <title>The transposable elements of the Drosophila melanogaster euchromatin: a genomics perspective.</title>
        <authorList>
            <person name="Kaminker J.S."/>
            <person name="Bergman C.M."/>
            <person name="Kronmiller B."/>
            <person name="Carlson J."/>
            <person name="Svirskas R."/>
            <person name="Patel S."/>
            <person name="Frise E."/>
            <person name="Wheeler D.A."/>
            <person name="Lewis S.E."/>
            <person name="Rubin G.M."/>
            <person name="Ashburner M."/>
            <person name="Celniker S.E."/>
        </authorList>
    </citation>
    <scope>NUCLEOTIDE SEQUENCE [LARGE SCALE GENOMIC DNA]</scope>
    <source>
        <strain evidence="6">Berkeley</strain>
    </source>
</reference>
<dbReference type="RefSeq" id="NP_001097671.1">
    <property type="nucleotide sequence ID" value="NM_001104201.2"/>
</dbReference>
<reference evidence="3 6" key="1">
    <citation type="journal article" date="2000" name="Science">
        <title>The genome sequence of Drosophila melanogaster.</title>
        <authorList>
            <person name="Adams M.D."/>
            <person name="Celniker S.E."/>
            <person name="Holt R.A."/>
            <person name="Evans C.A."/>
            <person name="Gocayne J.D."/>
            <person name="Amanatides P.G."/>
            <person name="Scherer S.E."/>
            <person name="Li P.W."/>
            <person name="Hoskins R.A."/>
            <person name="Galle R.F."/>
            <person name="George R.A."/>
            <person name="Lewis S.E."/>
            <person name="Richards S."/>
            <person name="Ashburner M."/>
            <person name="Henderson S.N."/>
            <person name="Sutton G.G."/>
            <person name="Wortman J.R."/>
            <person name="Yandell M.D."/>
            <person name="Zhang Q."/>
            <person name="Chen L.X."/>
            <person name="Brandon R.C."/>
            <person name="Rogers Y.H."/>
            <person name="Blazej R.G."/>
            <person name="Champe M."/>
            <person name="Pfeiffer B.D."/>
            <person name="Wan K.H."/>
            <person name="Doyle C."/>
            <person name="Baxter E.G."/>
            <person name="Helt G."/>
            <person name="Nelson C.R."/>
            <person name="Gabor G.L."/>
            <person name="Abril J.F."/>
            <person name="Agbayani A."/>
            <person name="An H.J."/>
            <person name="Andrews-Pfannkoch C."/>
            <person name="Baldwin D."/>
            <person name="Ballew R.M."/>
            <person name="Basu A."/>
            <person name="Baxendale J."/>
            <person name="Bayraktaroglu L."/>
            <person name="Beasley E.M."/>
            <person name="Beeson K.Y."/>
            <person name="Benos P.V."/>
            <person name="Berman B.P."/>
            <person name="Bhandari D."/>
            <person name="Bolshakov S."/>
            <person name="Borkova D."/>
            <person name="Botchan M.R."/>
            <person name="Bouck J."/>
            <person name="Brokstein P."/>
            <person name="Brottier P."/>
            <person name="Burtis K.C."/>
            <person name="Busam D.A."/>
            <person name="Butler H."/>
            <person name="Cadieu E."/>
            <person name="Center A."/>
            <person name="Chandra I."/>
            <person name="Cherry J.M."/>
            <person name="Cawley S."/>
            <person name="Dahlke C."/>
            <person name="Davenport L.B."/>
            <person name="Davies P."/>
            <person name="de Pablos B."/>
            <person name="Delcher A."/>
            <person name="Deng Z."/>
            <person name="Mays A.D."/>
            <person name="Dew I."/>
            <person name="Dietz S.M."/>
            <person name="Dodson K."/>
            <person name="Doup L.E."/>
            <person name="Downes M."/>
            <person name="Dugan-Rocha S."/>
            <person name="Dunkov B.C."/>
            <person name="Dunn P."/>
            <person name="Durbin K.J."/>
            <person name="Evangelista C.C."/>
            <person name="Ferraz C."/>
            <person name="Ferriera S."/>
            <person name="Fleischmann W."/>
            <person name="Fosler C."/>
            <person name="Gabrielian A.E."/>
            <person name="Garg N.S."/>
            <person name="Gelbart W.M."/>
            <person name="Glasser K."/>
            <person name="Glodek A."/>
            <person name="Gong F."/>
            <person name="Gorrell J.H."/>
            <person name="Gu Z."/>
            <person name="Guan P."/>
            <person name="Harris M."/>
            <person name="Harris N.L."/>
            <person name="Harvey D."/>
            <person name="Heiman T.J."/>
            <person name="Hernandez J.R."/>
            <person name="Houck J."/>
            <person name="Hostin D."/>
            <person name="Houston K.A."/>
            <person name="Howland T.J."/>
            <person name="Wei M.H."/>
            <person name="Ibegwam C."/>
            <person name="Jalali M."/>
            <person name="Kalush F."/>
            <person name="Karpen G.H."/>
            <person name="Ke Z."/>
            <person name="Kennison J.A."/>
            <person name="Ketchum K.A."/>
            <person name="Kimmel B.E."/>
            <person name="Kodira C.D."/>
            <person name="Kraft C."/>
            <person name="Kravitz S."/>
            <person name="Kulp D."/>
            <person name="Lai Z."/>
            <person name="Lasko P."/>
            <person name="Lei Y."/>
            <person name="Levitsky A.A."/>
            <person name="Li J."/>
            <person name="Li Z."/>
            <person name="Liang Y."/>
            <person name="Lin X."/>
            <person name="Liu X."/>
            <person name="Mattei B."/>
            <person name="McIntosh T.C."/>
            <person name="McLeod M.P."/>
            <person name="McPherson D."/>
            <person name="Merkulov G."/>
            <person name="Milshina N.V."/>
            <person name="Mobarry C."/>
            <person name="Morris J."/>
            <person name="Moshrefi A."/>
            <person name="Mount S.M."/>
            <person name="Moy M."/>
            <person name="Murphy B."/>
            <person name="Murphy L."/>
            <person name="Muzny D.M."/>
            <person name="Nelson D.L."/>
            <person name="Nelson D.R."/>
            <person name="Nelson K.A."/>
            <person name="Nixon K."/>
            <person name="Nusskern D.R."/>
            <person name="Pacleb J.M."/>
            <person name="Palazzolo M."/>
            <person name="Pittman G.S."/>
            <person name="Pan S."/>
            <person name="Pollard J."/>
            <person name="Puri V."/>
            <person name="Reese M.G."/>
            <person name="Reinert K."/>
            <person name="Remington K."/>
            <person name="Saunders R.D."/>
            <person name="Scheeler F."/>
            <person name="Shen H."/>
            <person name="Shue B.C."/>
            <person name="Siden-Kiamos I."/>
            <person name="Simpson M."/>
            <person name="Skupski M.P."/>
            <person name="Smith T."/>
            <person name="Spier E."/>
            <person name="Spradling A.C."/>
            <person name="Stapleton M."/>
            <person name="Strong R."/>
            <person name="Sun E."/>
            <person name="Svirskas R."/>
            <person name="Tector C."/>
            <person name="Turner R."/>
            <person name="Venter E."/>
            <person name="Wang A.H."/>
            <person name="Wang X."/>
            <person name="Wang Z.Y."/>
            <person name="Wassarman D.A."/>
            <person name="Weinstock G.M."/>
            <person name="Weissenbach J."/>
            <person name="Williams S.M."/>
            <person name="WoodageT"/>
            <person name="Worley K.C."/>
            <person name="Wu D."/>
            <person name="Yang S."/>
            <person name="Yao Q.A."/>
            <person name="Ye J."/>
            <person name="Yeh R.F."/>
            <person name="Zaveri J.S."/>
            <person name="Zhan M."/>
            <person name="Zhang G."/>
            <person name="Zhao Q."/>
            <person name="Zheng L."/>
            <person name="Zheng X.H."/>
            <person name="Zhong F.N."/>
            <person name="Zhong W."/>
            <person name="Zhou X."/>
            <person name="Zhu S."/>
            <person name="Zhu X."/>
            <person name="Smith H.O."/>
            <person name="Gibbs R.A."/>
            <person name="Myers E.W."/>
            <person name="Rubin G.M."/>
            <person name="Venter J.C."/>
        </authorList>
    </citation>
    <scope>NUCLEOTIDE SEQUENCE [LARGE SCALE GENOMIC DNA]</scope>
    <source>
        <strain evidence="6">Berkeley</strain>
    </source>
</reference>
<evidence type="ECO:0000256" key="1">
    <source>
        <dbReference type="SAM" id="SignalP"/>
    </source>
</evidence>
<reference evidence="4" key="14">
    <citation type="submission" date="2016-07" db="EMBL/GenBank/DDBJ databases">
        <authorList>
            <person name="Wan K."/>
            <person name="Booth B."/>
            <person name="Spirohn K."/>
            <person name="Hao T."/>
            <person name="Hu Y."/>
            <person name="Calderwood M."/>
            <person name="Hill D."/>
            <person name="Mohr S."/>
            <person name="Vidal M."/>
            <person name="Celniker S."/>
            <person name="Perrimon N."/>
        </authorList>
    </citation>
    <scope>NUCLEOTIDE SEQUENCE</scope>
</reference>
<dbReference type="Proteomes" id="UP000000803">
    <property type="component" value="Chromosome 3R"/>
</dbReference>
<organism evidence="2">
    <name type="scientific">Drosophila melanogaster</name>
    <name type="common">Fruit fly</name>
    <dbReference type="NCBI Taxonomy" id="7227"/>
    <lineage>
        <taxon>Eukaryota</taxon>
        <taxon>Metazoa</taxon>
        <taxon>Ecdysozoa</taxon>
        <taxon>Arthropoda</taxon>
        <taxon>Hexapoda</taxon>
        <taxon>Insecta</taxon>
        <taxon>Pterygota</taxon>
        <taxon>Neoptera</taxon>
        <taxon>Endopterygota</taxon>
        <taxon>Diptera</taxon>
        <taxon>Brachycera</taxon>
        <taxon>Muscomorpha</taxon>
        <taxon>Ephydroidea</taxon>
        <taxon>Drosophilidae</taxon>
        <taxon>Drosophila</taxon>
        <taxon>Sophophora</taxon>
    </lineage>
</organism>
<reference evidence="2" key="10">
    <citation type="submission" date="2007-02" db="EMBL/GenBank/DDBJ databases">
        <authorList>
            <person name="Stapleton M."/>
            <person name="Carlson J."/>
            <person name="Frise E."/>
            <person name="Kapadia B."/>
            <person name="Park S."/>
            <person name="Wan K."/>
            <person name="Yu C."/>
            <person name="Celniker S."/>
        </authorList>
    </citation>
    <scope>NUCLEOTIDE SEQUENCE</scope>
</reference>
<dbReference type="PaxDb" id="7227-FBpp0111414"/>
<accession>A2VEX9</accession>
<name>A2VEX9_DROME</name>
<reference evidence="3" key="7">
    <citation type="submission" date="2006-08" db="EMBL/GenBank/DDBJ databases">
        <authorList>
            <person name="Celniker S."/>
            <person name="Carlson J."/>
            <person name="Wan K."/>
            <person name="Frise E."/>
            <person name="Hoskins R."/>
            <person name="Park S."/>
            <person name="Svirskas R."/>
            <person name="Rubin G."/>
        </authorList>
    </citation>
    <scope>NUCLEOTIDE SEQUENCE</scope>
</reference>
<proteinExistence type="evidence at transcript level"/>
<dbReference type="Bgee" id="FBgn0085334">
    <property type="expression patterns" value="Expressed in larva and 11 other cell types or tissues"/>
</dbReference>
<dbReference type="AGR" id="FB:FBgn0085334"/>
<dbReference type="HOGENOM" id="CLU_2560670_0_0_1"/>
<dbReference type="EMBL" id="BT030298">
    <property type="protein sequence ID" value="ABN49437.1"/>
    <property type="molecule type" value="mRNA"/>
</dbReference>
<reference evidence="3" key="12">
    <citation type="journal article" date="2015" name="G3 (Bethesda)">
        <title>Gene Model Annotations for Drosophila melanogaster: The Rule-Benders.</title>
        <authorList>
            <consortium name="FlyBase Consortium"/>
            <person name="Crosby M.A."/>
            <person name="Gramates L.S."/>
            <person name="Dos Santos G."/>
            <person name="Matthews B.B."/>
            <person name="St Pierre S.E."/>
            <person name="Zhou P."/>
            <person name="Schroeder A.J."/>
            <person name="Falls K."/>
            <person name="Emmert D.B."/>
            <person name="Russo S.M."/>
            <person name="Gelbart W.M."/>
            <person name="null"/>
        </authorList>
    </citation>
    <scope>NUCLEOTIDE SEQUENCE</scope>
</reference>
<dbReference type="ExpressionAtlas" id="A2VEX9">
    <property type="expression patterns" value="baseline and differential"/>
</dbReference>
<protein>
    <submittedName>
        <fullName evidence="4">GEO11102p1</fullName>
    </submittedName>
    <submittedName>
        <fullName evidence="2">IP18721p</fullName>
    </submittedName>
</protein>
<dbReference type="BioGRID-ORCS" id="5740825">
    <property type="hits" value="0 hits in 1 CRISPR screen"/>
</dbReference>
<feature type="chain" id="PRO_5015086087" evidence="1">
    <location>
        <begin position="24"/>
        <end position="79"/>
    </location>
</feature>